<dbReference type="Proteomes" id="UP001055879">
    <property type="component" value="Linkage Group LG03"/>
</dbReference>
<reference evidence="1 2" key="2">
    <citation type="journal article" date="2022" name="Mol. Ecol. Resour.">
        <title>The genomes of chicory, endive, great burdock and yacon provide insights into Asteraceae paleo-polyploidization history and plant inulin production.</title>
        <authorList>
            <person name="Fan W."/>
            <person name="Wang S."/>
            <person name="Wang H."/>
            <person name="Wang A."/>
            <person name="Jiang F."/>
            <person name="Liu H."/>
            <person name="Zhao H."/>
            <person name="Xu D."/>
            <person name="Zhang Y."/>
        </authorList>
    </citation>
    <scope>NUCLEOTIDE SEQUENCE [LARGE SCALE GENOMIC DNA]</scope>
    <source>
        <strain evidence="2">cv. Niubang</strain>
    </source>
</reference>
<comment type="caution">
    <text evidence="1">The sequence shown here is derived from an EMBL/GenBank/DDBJ whole genome shotgun (WGS) entry which is preliminary data.</text>
</comment>
<reference evidence="2" key="1">
    <citation type="journal article" date="2022" name="Mol. Ecol. Resour.">
        <title>The genomes of chicory, endive, great burdock and yacon provide insights into Asteraceae palaeo-polyploidization history and plant inulin production.</title>
        <authorList>
            <person name="Fan W."/>
            <person name="Wang S."/>
            <person name="Wang H."/>
            <person name="Wang A."/>
            <person name="Jiang F."/>
            <person name="Liu H."/>
            <person name="Zhao H."/>
            <person name="Xu D."/>
            <person name="Zhang Y."/>
        </authorList>
    </citation>
    <scope>NUCLEOTIDE SEQUENCE [LARGE SCALE GENOMIC DNA]</scope>
    <source>
        <strain evidence="2">cv. Niubang</strain>
    </source>
</reference>
<evidence type="ECO:0000313" key="2">
    <source>
        <dbReference type="Proteomes" id="UP001055879"/>
    </source>
</evidence>
<dbReference type="EMBL" id="CM042049">
    <property type="protein sequence ID" value="KAI3747031.1"/>
    <property type="molecule type" value="Genomic_DNA"/>
</dbReference>
<protein>
    <submittedName>
        <fullName evidence="1">Uncharacterized protein</fullName>
    </submittedName>
</protein>
<gene>
    <name evidence="1" type="ORF">L6452_09473</name>
</gene>
<organism evidence="1 2">
    <name type="scientific">Arctium lappa</name>
    <name type="common">Greater burdock</name>
    <name type="synonym">Lappa major</name>
    <dbReference type="NCBI Taxonomy" id="4217"/>
    <lineage>
        <taxon>Eukaryota</taxon>
        <taxon>Viridiplantae</taxon>
        <taxon>Streptophyta</taxon>
        <taxon>Embryophyta</taxon>
        <taxon>Tracheophyta</taxon>
        <taxon>Spermatophyta</taxon>
        <taxon>Magnoliopsida</taxon>
        <taxon>eudicotyledons</taxon>
        <taxon>Gunneridae</taxon>
        <taxon>Pentapetalae</taxon>
        <taxon>asterids</taxon>
        <taxon>campanulids</taxon>
        <taxon>Asterales</taxon>
        <taxon>Asteraceae</taxon>
        <taxon>Carduoideae</taxon>
        <taxon>Cardueae</taxon>
        <taxon>Arctiinae</taxon>
        <taxon>Arctium</taxon>
    </lineage>
</organism>
<name>A0ACB9DKK5_ARCLA</name>
<accession>A0ACB9DKK5</accession>
<evidence type="ECO:0000313" key="1">
    <source>
        <dbReference type="EMBL" id="KAI3747031.1"/>
    </source>
</evidence>
<proteinExistence type="predicted"/>
<keyword evidence="2" id="KW-1185">Reference proteome</keyword>
<sequence>MAVELLLLPTHITSHTSPVKPLLKTNLRTNRELSQCSSVVVGHRDSPEVVALSKCGDFIVVPSPEIFTEFHIASNMTHPFCHPATKTLLKNNSKTPVFLSIPLLLLHP</sequence>